<evidence type="ECO:0000313" key="10">
    <source>
        <dbReference type="WBParaSite" id="SMTH1_55550.1"/>
    </source>
</evidence>
<evidence type="ECO:0000256" key="1">
    <source>
        <dbReference type="ARBA" id="ARBA00004141"/>
    </source>
</evidence>
<feature type="transmembrane region" description="Helical" evidence="7">
    <location>
        <begin position="423"/>
        <end position="448"/>
    </location>
</feature>
<dbReference type="InterPro" id="IPR002657">
    <property type="entry name" value="BilAc:Na_symport/Acr3"/>
</dbReference>
<dbReference type="PANTHER" id="PTHR10361:SF28">
    <property type="entry name" value="P3 PROTEIN-RELATED"/>
    <property type="match status" value="1"/>
</dbReference>
<feature type="transmembrane region" description="Helical" evidence="7">
    <location>
        <begin position="263"/>
        <end position="283"/>
    </location>
</feature>
<dbReference type="WBParaSite" id="SMTH1_55550.1">
    <property type="protein sequence ID" value="SMTH1_55550.1"/>
    <property type="gene ID" value="SMTH1_55550"/>
</dbReference>
<keyword evidence="4" id="KW-0813">Transport</keyword>
<organism evidence="9 10">
    <name type="scientific">Schistosoma mattheei</name>
    <dbReference type="NCBI Taxonomy" id="31246"/>
    <lineage>
        <taxon>Eukaryota</taxon>
        <taxon>Metazoa</taxon>
        <taxon>Spiralia</taxon>
        <taxon>Lophotrochozoa</taxon>
        <taxon>Platyhelminthes</taxon>
        <taxon>Trematoda</taxon>
        <taxon>Digenea</taxon>
        <taxon>Strigeidida</taxon>
        <taxon>Schistosomatoidea</taxon>
        <taxon>Schistosomatidae</taxon>
        <taxon>Schistosoma</taxon>
    </lineage>
</organism>
<keyword evidence="6 7" id="KW-0472">Membrane</keyword>
<protein>
    <submittedName>
        <fullName evidence="10">Uncharacterized protein</fullName>
    </submittedName>
</protein>
<keyword evidence="5 7" id="KW-1133">Transmembrane helix</keyword>
<dbReference type="GO" id="GO:0015293">
    <property type="term" value="F:symporter activity"/>
    <property type="evidence" value="ECO:0007669"/>
    <property type="project" value="UniProtKB-KW"/>
</dbReference>
<feature type="transmembrane region" description="Helical" evidence="7">
    <location>
        <begin position="233"/>
        <end position="257"/>
    </location>
</feature>
<dbReference type="InterPro" id="IPR038770">
    <property type="entry name" value="Na+/solute_symporter_sf"/>
</dbReference>
<keyword evidence="3 7" id="KW-0812">Transmembrane</keyword>
<comment type="similarity">
    <text evidence="2">Belongs to the bile acid:sodium symporter (BASS) (TC 2.A.28) family.</text>
</comment>
<comment type="subcellular location">
    <subcellularLocation>
        <location evidence="1">Membrane</location>
        <topology evidence="1">Multi-pass membrane protein</topology>
    </subcellularLocation>
</comment>
<keyword evidence="8" id="KW-0732">Signal</keyword>
<dbReference type="InterPro" id="IPR004710">
    <property type="entry name" value="Bilac:Na_transpt"/>
</dbReference>
<proteinExistence type="inferred from homology"/>
<feature type="transmembrane region" description="Helical" evidence="7">
    <location>
        <begin position="322"/>
        <end position="345"/>
    </location>
</feature>
<feature type="signal peptide" evidence="8">
    <location>
        <begin position="1"/>
        <end position="23"/>
    </location>
</feature>
<dbReference type="AlphaFoldDB" id="A0AA85BI13"/>
<feature type="chain" id="PRO_5041686471" evidence="8">
    <location>
        <begin position="24"/>
        <end position="569"/>
    </location>
</feature>
<feature type="transmembrane region" description="Helical" evidence="7">
    <location>
        <begin position="400"/>
        <end position="417"/>
    </location>
</feature>
<dbReference type="Proteomes" id="UP000050791">
    <property type="component" value="Unassembled WGS sequence"/>
</dbReference>
<sequence length="569" mass="64703">MFMFSWLVFLSLLINANILLSYSSPVKETPPQQVGLIYDEETRRAREQYYRKHIGGNQSSPMYSYDYHDVTNVTHVVISISKRDLVFFDDYKIKPVMCFINYSSQVPLVLSYDLDSSYSVELVNKSRYWLPPSSETSTNISLYILPKLLGLDYLMFLISVDRPKSGYNTSTSWLTNKSESLRNKYYDDLATHHQLNLSLLNTLEVDDVNENKILAFPVIVTLDRGIGYRVYRIFIMVMLIVFTFVMGCDLELSVILYHFKRPVSISVGFFCQFFFMPLIALCITKIIPIRSEFGFGLLTIACSPGGGNSNGWSFLLGGDINLSMLMTFISNLAALFMMPFLLFVYGRFFIDVTRIEIPYFYVFLQLLQIAIPALVGLGLRIWKPNFAKKFSKLVGPLFKFQIVFFLTVGVYINWSLFRLLGAFPLLVLICALLPWLGFCISSLFAFILRQSFQSIITVALETGIQNIAIAILVLLYVMPKPTGELGAIMPIAVADLTPIPLYIIYSSMLIKRKCCNQQKKSNDIEKSFPTEMSNECINDVMKTENDTSVPQTKVSLTGVTTTVSDTETY</sequence>
<dbReference type="PANTHER" id="PTHR10361">
    <property type="entry name" value="SODIUM-BILE ACID COTRANSPORTER"/>
    <property type="match status" value="1"/>
</dbReference>
<reference evidence="10" key="1">
    <citation type="submission" date="2023-11" db="UniProtKB">
        <authorList>
            <consortium name="WormBaseParasite"/>
        </authorList>
    </citation>
    <scope>IDENTIFICATION</scope>
</reference>
<evidence type="ECO:0000313" key="9">
    <source>
        <dbReference type="Proteomes" id="UP000050791"/>
    </source>
</evidence>
<evidence type="ECO:0000256" key="7">
    <source>
        <dbReference type="SAM" id="Phobius"/>
    </source>
</evidence>
<feature type="transmembrane region" description="Helical" evidence="7">
    <location>
        <begin position="485"/>
        <end position="505"/>
    </location>
</feature>
<evidence type="ECO:0000256" key="6">
    <source>
        <dbReference type="ARBA" id="ARBA00023136"/>
    </source>
</evidence>
<evidence type="ECO:0000256" key="2">
    <source>
        <dbReference type="ARBA" id="ARBA00006528"/>
    </source>
</evidence>
<feature type="transmembrane region" description="Helical" evidence="7">
    <location>
        <begin position="357"/>
        <end position="379"/>
    </location>
</feature>
<dbReference type="GO" id="GO:0016020">
    <property type="term" value="C:membrane"/>
    <property type="evidence" value="ECO:0007669"/>
    <property type="project" value="UniProtKB-SubCell"/>
</dbReference>
<evidence type="ECO:0000256" key="3">
    <source>
        <dbReference type="ARBA" id="ARBA00022692"/>
    </source>
</evidence>
<dbReference type="Gene3D" id="1.20.1530.20">
    <property type="match status" value="1"/>
</dbReference>
<evidence type="ECO:0000256" key="4">
    <source>
        <dbReference type="ARBA" id="ARBA00022847"/>
    </source>
</evidence>
<keyword evidence="4" id="KW-0769">Symport</keyword>
<feature type="transmembrane region" description="Helical" evidence="7">
    <location>
        <begin position="455"/>
        <end position="479"/>
    </location>
</feature>
<evidence type="ECO:0000256" key="8">
    <source>
        <dbReference type="SAM" id="SignalP"/>
    </source>
</evidence>
<evidence type="ECO:0000256" key="5">
    <source>
        <dbReference type="ARBA" id="ARBA00022989"/>
    </source>
</evidence>
<dbReference type="Pfam" id="PF01758">
    <property type="entry name" value="SBF"/>
    <property type="match status" value="1"/>
</dbReference>
<name>A0AA85BI13_9TREM</name>
<accession>A0AA85BI13</accession>